<evidence type="ECO:0000256" key="6">
    <source>
        <dbReference type="ARBA" id="ARBA00022630"/>
    </source>
</evidence>
<dbReference type="EC" id="1.1.3.20" evidence="5 12"/>
<dbReference type="GO" id="GO:0016020">
    <property type="term" value="C:membrane"/>
    <property type="evidence" value="ECO:0007669"/>
    <property type="project" value="UniProtKB-SubCell"/>
</dbReference>
<evidence type="ECO:0000256" key="8">
    <source>
        <dbReference type="ARBA" id="ARBA00022827"/>
    </source>
</evidence>
<keyword evidence="10 12" id="KW-0560">Oxidoreductase</keyword>
<dbReference type="GO" id="GO:0050660">
    <property type="term" value="F:flavin adenine dinucleotide binding"/>
    <property type="evidence" value="ECO:0007669"/>
    <property type="project" value="InterPro"/>
</dbReference>
<dbReference type="GO" id="GO:0046577">
    <property type="term" value="F:long-chain-alcohol oxidase activity"/>
    <property type="evidence" value="ECO:0007669"/>
    <property type="project" value="UniProtKB-EC"/>
</dbReference>
<comment type="subcellular location">
    <subcellularLocation>
        <location evidence="3 12">Membrane</location>
    </subcellularLocation>
</comment>
<evidence type="ECO:0000256" key="7">
    <source>
        <dbReference type="ARBA" id="ARBA00022692"/>
    </source>
</evidence>
<evidence type="ECO:0000256" key="12">
    <source>
        <dbReference type="PIRNR" id="PIRNR028937"/>
    </source>
</evidence>
<evidence type="ECO:0000259" key="17">
    <source>
        <dbReference type="Pfam" id="PF00732"/>
    </source>
</evidence>
<dbReference type="Gene3D" id="3.50.50.60">
    <property type="entry name" value="FAD/NAD(P)-binding domain"/>
    <property type="match status" value="2"/>
</dbReference>
<feature type="transmembrane region" description="Helical" evidence="16">
    <location>
        <begin position="129"/>
        <end position="157"/>
    </location>
</feature>
<evidence type="ECO:0000256" key="4">
    <source>
        <dbReference type="ARBA" id="ARBA00010790"/>
    </source>
</evidence>
<keyword evidence="7 16" id="KW-0812">Transmembrane</keyword>
<evidence type="ECO:0000256" key="1">
    <source>
        <dbReference type="ARBA" id="ARBA00000920"/>
    </source>
</evidence>
<evidence type="ECO:0000313" key="19">
    <source>
        <dbReference type="EMBL" id="PSR89297.1"/>
    </source>
</evidence>
<evidence type="ECO:0000256" key="2">
    <source>
        <dbReference type="ARBA" id="ARBA00003842"/>
    </source>
</evidence>
<keyword evidence="9 16" id="KW-1133">Transmembrane helix</keyword>
<dbReference type="PANTHER" id="PTHR46056:SF4">
    <property type="entry name" value="LONG-CHAIN-ALCOHOL OXIDASE FAO4A"/>
    <property type="match status" value="1"/>
</dbReference>
<keyword evidence="20" id="KW-1185">Reference proteome</keyword>
<evidence type="ECO:0000256" key="14">
    <source>
        <dbReference type="PIRSR" id="PIRSR028937-2"/>
    </source>
</evidence>
<accession>A0A2R6PD28</accession>
<evidence type="ECO:0000256" key="16">
    <source>
        <dbReference type="SAM" id="Phobius"/>
    </source>
</evidence>
<proteinExistence type="inferred from homology"/>
<comment type="function">
    <text evidence="2 12">Long-chain fatty alcohol oxidase involved in the omega-oxidation pathway of lipid degradation.</text>
</comment>
<evidence type="ECO:0000256" key="10">
    <source>
        <dbReference type="ARBA" id="ARBA00023002"/>
    </source>
</evidence>
<dbReference type="Pfam" id="PF00732">
    <property type="entry name" value="GMC_oxred_N"/>
    <property type="match status" value="1"/>
</dbReference>
<sequence length="772" mass="85137">MAELEYGIGSPRGEREPPVNSLSCGQKECITALCDTFLPSISVTNDANVDESIATFFGTSASMAGTPHRVEELITERMQHPKLWLMRLAFWMLATWLGTFILCGRRSLSSNFPYFQKFSKVSQKKREEIVLSWSVSYFSIMRMLFLGTKFVTLLAFFTQVNDKNENVSWKAIGYCGPDPDFKLKTQKTKPPKDQSSEHQGKQDHDVDEEELFGPLHKGIINLNNPRQIVLESLHKLGFQVSLPNHKTNTTNSRIPSMIIKCDAVVVGSGSGGGVVAGLLAKQGYKVLVLEKGKYYARRNLSLLEGHAMDQMYMGNGLLATEDMGVVILAGCTVGGGSTVNWSASIRTPEHVLKEWSEEHELELFESELYREAMDVVCEKMGVQYEVEDEGFNNEVLRRGCEKLGYPVKNIPRNSPADHSCGWCCFGCKDGRKKGTSETWLVDMVKSGNGVILPECHAVKVLHKQKKGRVRSTATGVAFEFHPADSFKQLYIVQSKVTVIACGALNTPPLLKSSGLKNPSIGKNLHLHPVSMAWGYFPADPLSQSGTKPDKKSYQGGIMTAMSTIVSNFSSTGYGAILQTPSLHPGMYSVLTPWVSGTNIKHQMCKFSRTSHIISIARDKGSGEVISPSRIRYQIDEFDEGNLHRGVAAALSILAAAGAEEIGTHHGNGRRGRVREMSEREVEEFVREESGRVVTPLCSAHQMGSCRMGVEEGRSAVDQRGEAWEVEGLFVADASVFPTALGVNPMVTVQAIAYCTAQAVVEVLRRKKNDKKY</sequence>
<reference evidence="19 20" key="1">
    <citation type="submission" date="2017-07" db="EMBL/GenBank/DDBJ databases">
        <title>An improved, manually edited Actinidia chinensis var. chinensis (kiwifruit) genome highlights the challenges associated with draft genomes and gene prediction in plants.</title>
        <authorList>
            <person name="Pilkington S."/>
            <person name="Crowhurst R."/>
            <person name="Hilario E."/>
            <person name="Nardozza S."/>
            <person name="Fraser L."/>
            <person name="Peng Y."/>
            <person name="Gunaseelan K."/>
            <person name="Simpson R."/>
            <person name="Tahir J."/>
            <person name="Deroles S."/>
            <person name="Templeton K."/>
            <person name="Luo Z."/>
            <person name="Davy M."/>
            <person name="Cheng C."/>
            <person name="Mcneilage M."/>
            <person name="Scaglione D."/>
            <person name="Liu Y."/>
            <person name="Zhang Q."/>
            <person name="Datson P."/>
            <person name="De Silva N."/>
            <person name="Gardiner S."/>
            <person name="Bassett H."/>
            <person name="Chagne D."/>
            <person name="Mccallum J."/>
            <person name="Dzierzon H."/>
            <person name="Deng C."/>
            <person name="Wang Y.-Y."/>
            <person name="Barron N."/>
            <person name="Manako K."/>
            <person name="Bowen J."/>
            <person name="Foster T."/>
            <person name="Erridge Z."/>
            <person name="Tiffin H."/>
            <person name="Waite C."/>
            <person name="Davies K."/>
            <person name="Grierson E."/>
            <person name="Laing W."/>
            <person name="Kirk R."/>
            <person name="Chen X."/>
            <person name="Wood M."/>
            <person name="Montefiori M."/>
            <person name="Brummell D."/>
            <person name="Schwinn K."/>
            <person name="Catanach A."/>
            <person name="Fullerton C."/>
            <person name="Li D."/>
            <person name="Meiyalaghan S."/>
            <person name="Nieuwenhuizen N."/>
            <person name="Read N."/>
            <person name="Prakash R."/>
            <person name="Hunter D."/>
            <person name="Zhang H."/>
            <person name="Mckenzie M."/>
            <person name="Knabel M."/>
            <person name="Harris A."/>
            <person name="Allan A."/>
            <person name="Chen A."/>
            <person name="Janssen B."/>
            <person name="Plunkett B."/>
            <person name="Dwamena C."/>
            <person name="Voogd C."/>
            <person name="Leif D."/>
            <person name="Lafferty D."/>
            <person name="Souleyre E."/>
            <person name="Varkonyi-Gasic E."/>
            <person name="Gambi F."/>
            <person name="Hanley J."/>
            <person name="Yao J.-L."/>
            <person name="Cheung J."/>
            <person name="David K."/>
            <person name="Warren B."/>
            <person name="Marsh K."/>
            <person name="Snowden K."/>
            <person name="Lin-Wang K."/>
            <person name="Brian L."/>
            <person name="Martinez-Sanchez M."/>
            <person name="Wang M."/>
            <person name="Ileperuma N."/>
            <person name="Macnee N."/>
            <person name="Campin R."/>
            <person name="Mcatee P."/>
            <person name="Drummond R."/>
            <person name="Espley R."/>
            <person name="Ireland H."/>
            <person name="Wu R."/>
            <person name="Atkinson R."/>
            <person name="Karunairetnam S."/>
            <person name="Bulley S."/>
            <person name="Chunkath S."/>
            <person name="Hanley Z."/>
            <person name="Storey R."/>
            <person name="Thrimawithana A."/>
            <person name="Thomson S."/>
            <person name="David C."/>
            <person name="Testolin R."/>
        </authorList>
    </citation>
    <scope>NUCLEOTIDE SEQUENCE [LARGE SCALE GENOMIC DNA]</scope>
    <source>
        <strain evidence="20">cv. Red5</strain>
        <tissue evidence="19">Young leaf</tissue>
    </source>
</reference>
<evidence type="ECO:0000313" key="20">
    <source>
        <dbReference type="Proteomes" id="UP000241394"/>
    </source>
</evidence>
<gene>
    <name evidence="19" type="ORF">CEY00_Acc29494</name>
</gene>
<evidence type="ECO:0000256" key="9">
    <source>
        <dbReference type="ARBA" id="ARBA00022989"/>
    </source>
</evidence>
<feature type="compositionally biased region" description="Basic and acidic residues" evidence="15">
    <location>
        <begin position="190"/>
        <end position="204"/>
    </location>
</feature>
<dbReference type="Gramene" id="PSR89297">
    <property type="protein sequence ID" value="PSR89297"/>
    <property type="gene ID" value="CEY00_Acc29494"/>
</dbReference>
<comment type="similarity">
    <text evidence="4 12">Belongs to the GMC oxidoreductase family.</text>
</comment>
<dbReference type="SUPFAM" id="SSF51905">
    <property type="entry name" value="FAD/NAD(P)-binding domain"/>
    <property type="match status" value="1"/>
</dbReference>
<dbReference type="EMBL" id="NKQK01000026">
    <property type="protein sequence ID" value="PSR89297.1"/>
    <property type="molecule type" value="Genomic_DNA"/>
</dbReference>
<keyword evidence="11 12" id="KW-0472">Membrane</keyword>
<keyword evidence="8 14" id="KW-0274">FAD</keyword>
<comment type="catalytic activity">
    <reaction evidence="1 12">
        <text>a long-chain primary fatty alcohol + O2 = a long-chain fatty aldehyde + H2O2</text>
        <dbReference type="Rhea" id="RHEA:22756"/>
        <dbReference type="ChEBI" id="CHEBI:15379"/>
        <dbReference type="ChEBI" id="CHEBI:16240"/>
        <dbReference type="ChEBI" id="CHEBI:17176"/>
        <dbReference type="ChEBI" id="CHEBI:77396"/>
        <dbReference type="EC" id="1.1.3.20"/>
    </reaction>
</comment>
<protein>
    <recommendedName>
        <fullName evidence="5 12">Long-chain-alcohol oxidase</fullName>
        <ecNumber evidence="5 12">1.1.3.20</ecNumber>
    </recommendedName>
</protein>
<evidence type="ECO:0000256" key="11">
    <source>
        <dbReference type="ARBA" id="ARBA00023136"/>
    </source>
</evidence>
<name>A0A2R6PD28_ACTCC</name>
<dbReference type="OrthoDB" id="269227at2759"/>
<comment type="caution">
    <text evidence="19">The sequence shown here is derived from an EMBL/GenBank/DDBJ whole genome shotgun (WGS) entry which is preliminary data.</text>
</comment>
<feature type="binding site" evidence="14">
    <location>
        <begin position="261"/>
        <end position="276"/>
    </location>
    <ligand>
        <name>FAD</name>
        <dbReference type="ChEBI" id="CHEBI:57692"/>
    </ligand>
</feature>
<feature type="region of interest" description="Disordered" evidence="15">
    <location>
        <begin position="183"/>
        <end position="206"/>
    </location>
</feature>
<organism evidence="19 20">
    <name type="scientific">Actinidia chinensis var. chinensis</name>
    <name type="common">Chinese soft-hair kiwi</name>
    <dbReference type="NCBI Taxonomy" id="1590841"/>
    <lineage>
        <taxon>Eukaryota</taxon>
        <taxon>Viridiplantae</taxon>
        <taxon>Streptophyta</taxon>
        <taxon>Embryophyta</taxon>
        <taxon>Tracheophyta</taxon>
        <taxon>Spermatophyta</taxon>
        <taxon>Magnoliopsida</taxon>
        <taxon>eudicotyledons</taxon>
        <taxon>Gunneridae</taxon>
        <taxon>Pentapetalae</taxon>
        <taxon>asterids</taxon>
        <taxon>Ericales</taxon>
        <taxon>Actinidiaceae</taxon>
        <taxon>Actinidia</taxon>
    </lineage>
</organism>
<evidence type="ECO:0000259" key="18">
    <source>
        <dbReference type="Pfam" id="PF05199"/>
    </source>
</evidence>
<dbReference type="OMA" id="CFQGCKW"/>
<evidence type="ECO:0000256" key="15">
    <source>
        <dbReference type="SAM" id="MobiDB-lite"/>
    </source>
</evidence>
<dbReference type="InterPro" id="IPR012400">
    <property type="entry name" value="Long_Oxdase"/>
</dbReference>
<dbReference type="PIRSF" id="PIRSF028937">
    <property type="entry name" value="Lg_Ch_AO"/>
    <property type="match status" value="1"/>
</dbReference>
<feature type="domain" description="Glucose-methanol-choline oxidoreductase N-terminal" evidence="17">
    <location>
        <begin position="308"/>
        <end position="529"/>
    </location>
</feature>
<dbReference type="PANTHER" id="PTHR46056">
    <property type="entry name" value="LONG-CHAIN-ALCOHOL OXIDASE"/>
    <property type="match status" value="1"/>
</dbReference>
<dbReference type="STRING" id="1590841.A0A2R6PD28"/>
<dbReference type="Pfam" id="PF05199">
    <property type="entry name" value="GMC_oxred_C"/>
    <property type="match status" value="1"/>
</dbReference>
<dbReference type="InterPro" id="IPR007867">
    <property type="entry name" value="GMC_OxRtase_C"/>
</dbReference>
<dbReference type="InterPro" id="IPR036188">
    <property type="entry name" value="FAD/NAD-bd_sf"/>
</dbReference>
<reference evidence="20" key="2">
    <citation type="journal article" date="2018" name="BMC Genomics">
        <title>A manually annotated Actinidia chinensis var. chinensis (kiwifruit) genome highlights the challenges associated with draft genomes and gene prediction in plants.</title>
        <authorList>
            <person name="Pilkington S.M."/>
            <person name="Crowhurst R."/>
            <person name="Hilario E."/>
            <person name="Nardozza S."/>
            <person name="Fraser L."/>
            <person name="Peng Y."/>
            <person name="Gunaseelan K."/>
            <person name="Simpson R."/>
            <person name="Tahir J."/>
            <person name="Deroles S.C."/>
            <person name="Templeton K."/>
            <person name="Luo Z."/>
            <person name="Davy M."/>
            <person name="Cheng C."/>
            <person name="McNeilage M."/>
            <person name="Scaglione D."/>
            <person name="Liu Y."/>
            <person name="Zhang Q."/>
            <person name="Datson P."/>
            <person name="De Silva N."/>
            <person name="Gardiner S.E."/>
            <person name="Bassett H."/>
            <person name="Chagne D."/>
            <person name="McCallum J."/>
            <person name="Dzierzon H."/>
            <person name="Deng C."/>
            <person name="Wang Y.Y."/>
            <person name="Barron L."/>
            <person name="Manako K."/>
            <person name="Bowen J."/>
            <person name="Foster T.M."/>
            <person name="Erridge Z.A."/>
            <person name="Tiffin H."/>
            <person name="Waite C.N."/>
            <person name="Davies K.M."/>
            <person name="Grierson E.P."/>
            <person name="Laing W.A."/>
            <person name="Kirk R."/>
            <person name="Chen X."/>
            <person name="Wood M."/>
            <person name="Montefiori M."/>
            <person name="Brummell D.A."/>
            <person name="Schwinn K.E."/>
            <person name="Catanach A."/>
            <person name="Fullerton C."/>
            <person name="Li D."/>
            <person name="Meiyalaghan S."/>
            <person name="Nieuwenhuizen N."/>
            <person name="Read N."/>
            <person name="Prakash R."/>
            <person name="Hunter D."/>
            <person name="Zhang H."/>
            <person name="McKenzie M."/>
            <person name="Knabel M."/>
            <person name="Harris A."/>
            <person name="Allan A.C."/>
            <person name="Gleave A."/>
            <person name="Chen A."/>
            <person name="Janssen B.J."/>
            <person name="Plunkett B."/>
            <person name="Ampomah-Dwamena C."/>
            <person name="Voogd C."/>
            <person name="Leif D."/>
            <person name="Lafferty D."/>
            <person name="Souleyre E.J.F."/>
            <person name="Varkonyi-Gasic E."/>
            <person name="Gambi F."/>
            <person name="Hanley J."/>
            <person name="Yao J.L."/>
            <person name="Cheung J."/>
            <person name="David K.M."/>
            <person name="Warren B."/>
            <person name="Marsh K."/>
            <person name="Snowden K.C."/>
            <person name="Lin-Wang K."/>
            <person name="Brian L."/>
            <person name="Martinez-Sanchez M."/>
            <person name="Wang M."/>
            <person name="Ileperuma N."/>
            <person name="Macnee N."/>
            <person name="Campin R."/>
            <person name="McAtee P."/>
            <person name="Drummond R.S.M."/>
            <person name="Espley R.V."/>
            <person name="Ireland H.S."/>
            <person name="Wu R."/>
            <person name="Atkinson R.G."/>
            <person name="Karunairetnam S."/>
            <person name="Bulley S."/>
            <person name="Chunkath S."/>
            <person name="Hanley Z."/>
            <person name="Storey R."/>
            <person name="Thrimawithana A.H."/>
            <person name="Thomson S."/>
            <person name="David C."/>
            <person name="Testolin R."/>
            <person name="Huang H."/>
            <person name="Hellens R.P."/>
            <person name="Schaffer R.J."/>
        </authorList>
    </citation>
    <scope>NUCLEOTIDE SEQUENCE [LARGE SCALE GENOMIC DNA]</scope>
    <source>
        <strain evidence="20">cv. Red5</strain>
    </source>
</reference>
<dbReference type="InterPro" id="IPR000172">
    <property type="entry name" value="GMC_OxRdtase_N"/>
</dbReference>
<dbReference type="AlphaFoldDB" id="A0A2R6PD28"/>
<dbReference type="InParanoid" id="A0A2R6PD28"/>
<evidence type="ECO:0000256" key="13">
    <source>
        <dbReference type="PIRSR" id="PIRSR028937-1"/>
    </source>
</evidence>
<evidence type="ECO:0000256" key="5">
    <source>
        <dbReference type="ARBA" id="ARBA00013125"/>
    </source>
</evidence>
<feature type="active site" description="Proton acceptor" evidence="13">
    <location>
        <position position="700"/>
    </location>
</feature>
<dbReference type="Proteomes" id="UP000241394">
    <property type="component" value="Chromosome LG26"/>
</dbReference>
<dbReference type="FunCoup" id="A0A2R6PD28">
    <property type="interactions" value="10"/>
</dbReference>
<feature type="domain" description="Glucose-methanol-choline oxidoreductase C-terminal" evidence="18">
    <location>
        <begin position="629"/>
        <end position="752"/>
    </location>
</feature>
<feature type="transmembrane region" description="Helical" evidence="16">
    <location>
        <begin position="88"/>
        <end position="108"/>
    </location>
</feature>
<keyword evidence="6" id="KW-0285">Flavoprotein</keyword>
<evidence type="ECO:0000256" key="3">
    <source>
        <dbReference type="ARBA" id="ARBA00004370"/>
    </source>
</evidence>